<gene>
    <name evidence="5" type="ORF">WCN91_09620</name>
</gene>
<dbReference type="RefSeq" id="WP_342678497.1">
    <property type="nucleotide sequence ID" value="NZ_JBCGCU010000009.1"/>
</dbReference>
<dbReference type="InterPro" id="IPR019887">
    <property type="entry name" value="Tscrpt_reg_AsnC/Lrp_C"/>
</dbReference>
<dbReference type="InterPro" id="IPR019888">
    <property type="entry name" value="Tscrpt_reg_AsnC-like"/>
</dbReference>
<dbReference type="Proteomes" id="UP001447008">
    <property type="component" value="Unassembled WGS sequence"/>
</dbReference>
<accession>A0ABU9N066</accession>
<dbReference type="InterPro" id="IPR036388">
    <property type="entry name" value="WH-like_DNA-bd_sf"/>
</dbReference>
<dbReference type="Pfam" id="PF01037">
    <property type="entry name" value="AsnC_trans_reg"/>
    <property type="match status" value="1"/>
</dbReference>
<name>A0ABU9N066_9GAMM</name>
<dbReference type="Gene3D" id="1.10.10.10">
    <property type="entry name" value="Winged helix-like DNA-binding domain superfamily/Winged helix DNA-binding domain"/>
    <property type="match status" value="1"/>
</dbReference>
<evidence type="ECO:0000313" key="6">
    <source>
        <dbReference type="Proteomes" id="UP001447008"/>
    </source>
</evidence>
<comment type="caution">
    <text evidence="5">The sequence shown here is derived from an EMBL/GenBank/DDBJ whole genome shotgun (WGS) entry which is preliminary data.</text>
</comment>
<proteinExistence type="predicted"/>
<feature type="domain" description="HTH asnC-type" evidence="4">
    <location>
        <begin position="10"/>
        <end position="71"/>
    </location>
</feature>
<dbReference type="InterPro" id="IPR036390">
    <property type="entry name" value="WH_DNA-bd_sf"/>
</dbReference>
<evidence type="ECO:0000256" key="2">
    <source>
        <dbReference type="ARBA" id="ARBA00023125"/>
    </source>
</evidence>
<dbReference type="SMART" id="SM00344">
    <property type="entry name" value="HTH_ASNC"/>
    <property type="match status" value="1"/>
</dbReference>
<dbReference type="Pfam" id="PF13404">
    <property type="entry name" value="HTH_AsnC-type"/>
    <property type="match status" value="1"/>
</dbReference>
<reference evidence="5 6" key="1">
    <citation type="submission" date="2024-03" db="EMBL/GenBank/DDBJ databases">
        <title>Pseudoalteromonas qingdaonensis sp. nov., isolated from the intestines of marine benthic organisms.</title>
        <authorList>
            <person name="Lin X."/>
            <person name="Fang S."/>
            <person name="Hu X."/>
        </authorList>
    </citation>
    <scope>NUCLEOTIDE SEQUENCE [LARGE SCALE GENOMIC DNA]</scope>
    <source>
        <strain evidence="5 6">YIC-827</strain>
    </source>
</reference>
<sequence length="161" mass="17947">MSDSSQKIKIDQKDLQLLALLQQDGRIAVSELAQRVSLSDTPVLRRINKLQQACYIRGYHAQLDAAKLGFAVSVYALIRLTQNAASAAERFENHVASLPQVQECSVITGEYDYLLKIVAQDLPSYEHFVKHALGSCEDIAAIESTVVLKQTFSRWQLPLSD</sequence>
<keyword evidence="1" id="KW-0805">Transcription regulation</keyword>
<dbReference type="PANTHER" id="PTHR30154:SF34">
    <property type="entry name" value="TRANSCRIPTIONAL REGULATOR AZLB"/>
    <property type="match status" value="1"/>
</dbReference>
<dbReference type="PANTHER" id="PTHR30154">
    <property type="entry name" value="LEUCINE-RESPONSIVE REGULATORY PROTEIN"/>
    <property type="match status" value="1"/>
</dbReference>
<evidence type="ECO:0000259" key="4">
    <source>
        <dbReference type="PROSITE" id="PS50956"/>
    </source>
</evidence>
<dbReference type="EMBL" id="JBCGCU010000009">
    <property type="protein sequence ID" value="MEM0515663.1"/>
    <property type="molecule type" value="Genomic_DNA"/>
</dbReference>
<keyword evidence="3" id="KW-0804">Transcription</keyword>
<dbReference type="Gene3D" id="3.30.70.920">
    <property type="match status" value="1"/>
</dbReference>
<dbReference type="PRINTS" id="PR00033">
    <property type="entry name" value="HTHASNC"/>
</dbReference>
<dbReference type="PROSITE" id="PS50956">
    <property type="entry name" value="HTH_ASNC_2"/>
    <property type="match status" value="1"/>
</dbReference>
<dbReference type="InterPro" id="IPR011008">
    <property type="entry name" value="Dimeric_a/b-barrel"/>
</dbReference>
<evidence type="ECO:0000313" key="5">
    <source>
        <dbReference type="EMBL" id="MEM0515663.1"/>
    </source>
</evidence>
<dbReference type="SUPFAM" id="SSF54909">
    <property type="entry name" value="Dimeric alpha+beta barrel"/>
    <property type="match status" value="1"/>
</dbReference>
<protein>
    <submittedName>
        <fullName evidence="5">Lrp/AsnC family transcriptional regulator</fullName>
    </submittedName>
</protein>
<keyword evidence="2" id="KW-0238">DNA-binding</keyword>
<keyword evidence="6" id="KW-1185">Reference proteome</keyword>
<evidence type="ECO:0000256" key="3">
    <source>
        <dbReference type="ARBA" id="ARBA00023163"/>
    </source>
</evidence>
<dbReference type="InterPro" id="IPR000485">
    <property type="entry name" value="AsnC-type_HTH_dom"/>
</dbReference>
<dbReference type="SUPFAM" id="SSF46785">
    <property type="entry name" value="Winged helix' DNA-binding domain"/>
    <property type="match status" value="1"/>
</dbReference>
<organism evidence="5 6">
    <name type="scientific">Pseudoalteromonas qingdaonensis</name>
    <dbReference type="NCBI Taxonomy" id="3131913"/>
    <lineage>
        <taxon>Bacteria</taxon>
        <taxon>Pseudomonadati</taxon>
        <taxon>Pseudomonadota</taxon>
        <taxon>Gammaproteobacteria</taxon>
        <taxon>Alteromonadales</taxon>
        <taxon>Pseudoalteromonadaceae</taxon>
        <taxon>Pseudoalteromonas</taxon>
    </lineage>
</organism>
<evidence type="ECO:0000256" key="1">
    <source>
        <dbReference type="ARBA" id="ARBA00023015"/>
    </source>
</evidence>